<dbReference type="KEGG" id="xya:ET471_00690"/>
<organism evidence="1 2">
    <name type="scientific">Xylanimonas protaetiae</name>
    <dbReference type="NCBI Taxonomy" id="2509457"/>
    <lineage>
        <taxon>Bacteria</taxon>
        <taxon>Bacillati</taxon>
        <taxon>Actinomycetota</taxon>
        <taxon>Actinomycetes</taxon>
        <taxon>Micrococcales</taxon>
        <taxon>Promicromonosporaceae</taxon>
        <taxon>Xylanimonas</taxon>
    </lineage>
</organism>
<dbReference type="Proteomes" id="UP000292118">
    <property type="component" value="Chromosome"/>
</dbReference>
<dbReference type="RefSeq" id="WP_129186146.1">
    <property type="nucleotide sequence ID" value="NZ_CP035493.1"/>
</dbReference>
<proteinExistence type="predicted"/>
<evidence type="ECO:0000313" key="2">
    <source>
        <dbReference type="Proteomes" id="UP000292118"/>
    </source>
</evidence>
<evidence type="ECO:0000313" key="1">
    <source>
        <dbReference type="EMBL" id="QAY68744.1"/>
    </source>
</evidence>
<dbReference type="OrthoDB" id="5147336at2"/>
<gene>
    <name evidence="1" type="ORF">ET471_00690</name>
</gene>
<reference evidence="1 2" key="1">
    <citation type="submission" date="2019-01" db="EMBL/GenBank/DDBJ databases">
        <title>Genome sequencing of strain FW10M-9.</title>
        <authorList>
            <person name="Heo J."/>
            <person name="Kim S.-J."/>
            <person name="Kim J.-S."/>
            <person name="Hong S.-B."/>
            <person name="Kwon S.-W."/>
        </authorList>
    </citation>
    <scope>NUCLEOTIDE SEQUENCE [LARGE SCALE GENOMIC DNA]</scope>
    <source>
        <strain evidence="1 2">FW10M-9</strain>
    </source>
</reference>
<keyword evidence="2" id="KW-1185">Reference proteome</keyword>
<dbReference type="AlphaFoldDB" id="A0A4P6F017"/>
<accession>A0A4P6F017</accession>
<sequence length="207" mass="22939">MLDAIMSELICVLIEQINQDGQVDAVEALARGVSSEVAHAIEARLKGENARRPGNHFWCVVMAAICKFYDKTFELVGVTLDSLVDAVMAELGGSDSARERADTSAQDIASRTNARRTAFSLGHFPWLTVVVKAALKSVLEAIKKIGEDAVTRYLRFFGLIMCPDPDRHPAVIRYCLWPLIAAPLKQLLTDETSAQMREWVRANYSTE</sequence>
<dbReference type="EMBL" id="CP035493">
    <property type="protein sequence ID" value="QAY68744.1"/>
    <property type="molecule type" value="Genomic_DNA"/>
</dbReference>
<name>A0A4P6F017_9MICO</name>
<protein>
    <submittedName>
        <fullName evidence="1">Uncharacterized protein</fullName>
    </submittedName>
</protein>